<reference evidence="4 5" key="1">
    <citation type="journal article" date="2010" name="Cell">
        <title>The genome of Naegleria gruberi illuminates early eukaryotic versatility.</title>
        <authorList>
            <person name="Fritz-Laylin L.K."/>
            <person name="Prochnik S.E."/>
            <person name="Ginger M.L."/>
            <person name="Dacks J.B."/>
            <person name="Carpenter M.L."/>
            <person name="Field M.C."/>
            <person name="Kuo A."/>
            <person name="Paredez A."/>
            <person name="Chapman J."/>
            <person name="Pham J."/>
            <person name="Shu S."/>
            <person name="Neupane R."/>
            <person name="Cipriano M."/>
            <person name="Mancuso J."/>
            <person name="Tu H."/>
            <person name="Salamov A."/>
            <person name="Lindquist E."/>
            <person name="Shapiro H."/>
            <person name="Lucas S."/>
            <person name="Grigoriev I.V."/>
            <person name="Cande W.Z."/>
            <person name="Fulton C."/>
            <person name="Rokhsar D.S."/>
            <person name="Dawson S.C."/>
        </authorList>
    </citation>
    <scope>NUCLEOTIDE SEQUENCE [LARGE SCALE GENOMIC DNA]</scope>
    <source>
        <strain evidence="4 5">NEG-M</strain>
    </source>
</reference>
<dbReference type="RefSeq" id="XP_002678018.1">
    <property type="nucleotide sequence ID" value="XM_002677972.1"/>
</dbReference>
<dbReference type="STRING" id="5762.D2VD59"/>
<evidence type="ECO:0000259" key="3">
    <source>
        <dbReference type="PROSITE" id="PS50181"/>
    </source>
</evidence>
<dbReference type="PROSITE" id="PS50127">
    <property type="entry name" value="UBC_2"/>
    <property type="match status" value="1"/>
</dbReference>
<feature type="compositionally biased region" description="Basic and acidic residues" evidence="1">
    <location>
        <begin position="260"/>
        <end position="275"/>
    </location>
</feature>
<dbReference type="CDD" id="cd09917">
    <property type="entry name" value="F-box_SF"/>
    <property type="match status" value="1"/>
</dbReference>
<feature type="region of interest" description="Disordered" evidence="1">
    <location>
        <begin position="260"/>
        <end position="284"/>
    </location>
</feature>
<dbReference type="GeneID" id="8857037"/>
<dbReference type="Pfam" id="PF00179">
    <property type="entry name" value="UQ_con"/>
    <property type="match status" value="1"/>
</dbReference>
<dbReference type="Pfam" id="PF12937">
    <property type="entry name" value="F-box-like"/>
    <property type="match status" value="1"/>
</dbReference>
<feature type="domain" description="UBC core" evidence="2">
    <location>
        <begin position="12"/>
        <end position="172"/>
    </location>
</feature>
<dbReference type="EMBL" id="GG738864">
    <property type="protein sequence ID" value="EFC45274.1"/>
    <property type="molecule type" value="Genomic_DNA"/>
</dbReference>
<dbReference type="InterPro" id="IPR001810">
    <property type="entry name" value="F-box_dom"/>
</dbReference>
<keyword evidence="5" id="KW-1185">Reference proteome</keyword>
<evidence type="ECO:0000313" key="5">
    <source>
        <dbReference type="Proteomes" id="UP000006671"/>
    </source>
</evidence>
<dbReference type="SUPFAM" id="SSF81383">
    <property type="entry name" value="F-box domain"/>
    <property type="match status" value="1"/>
</dbReference>
<dbReference type="Gene3D" id="3.10.110.10">
    <property type="entry name" value="Ubiquitin Conjugating Enzyme"/>
    <property type="match status" value="1"/>
</dbReference>
<organism evidence="5">
    <name type="scientific">Naegleria gruberi</name>
    <name type="common">Amoeba</name>
    <dbReference type="NCBI Taxonomy" id="5762"/>
    <lineage>
        <taxon>Eukaryota</taxon>
        <taxon>Discoba</taxon>
        <taxon>Heterolobosea</taxon>
        <taxon>Tetramitia</taxon>
        <taxon>Eutetramitia</taxon>
        <taxon>Vahlkampfiidae</taxon>
        <taxon>Naegleria</taxon>
    </lineage>
</organism>
<dbReference type="PANTHER" id="PTHR24067">
    <property type="entry name" value="UBIQUITIN-CONJUGATING ENZYME E2"/>
    <property type="match status" value="1"/>
</dbReference>
<dbReference type="SUPFAM" id="SSF54495">
    <property type="entry name" value="UBC-like"/>
    <property type="match status" value="1"/>
</dbReference>
<dbReference type="OrthoDB" id="6508832at2759"/>
<protein>
    <submittedName>
        <fullName evidence="4">Ubiquitin-conjugating enzyme family protein</fullName>
    </submittedName>
</protein>
<evidence type="ECO:0000256" key="1">
    <source>
        <dbReference type="SAM" id="MobiDB-lite"/>
    </source>
</evidence>
<dbReference type="InParanoid" id="D2VD59"/>
<dbReference type="InterPro" id="IPR050113">
    <property type="entry name" value="Ub_conjugating_enzyme"/>
</dbReference>
<feature type="region of interest" description="Disordered" evidence="1">
    <location>
        <begin position="201"/>
        <end position="221"/>
    </location>
</feature>
<dbReference type="Gene3D" id="1.20.1280.50">
    <property type="match status" value="1"/>
</dbReference>
<name>D2VD59_NAEGR</name>
<proteinExistence type="predicted"/>
<dbReference type="eggNOG" id="KOG0417">
    <property type="taxonomic scope" value="Eukaryota"/>
</dbReference>
<sequence>MNSSSSKALPSSALKRITRDLKEIQSNPLETVYAEPFQGDMFHWYATVLAPKTSKYHGIIVVLDIKFPKDYPNEPPQIACLTQLHHSHVFGGWICLDMLKAHYFDDIPYMGWSTSYSCLSILLQLQSFLLEEEDRQERYIQSDIDASRKYVNSTTGHNPTKGTIYPCAPYWNVSEILASKYVPQPVKAVVLKKDKPVVKPVPKKETPKTVEPKVETKPVEPKTIAETKPVETKPEPKAVPVNTNAWDIPFQYVDPTKVVAKKEEQPKPSQDEAKDPNYIGKNKKKKLNRLKKVQEKMEKKKSAVESSTIIETASPAQPSKNLIAVSMLKKTPEPKKHLKDLPNELILHTLSYLNIIELKRVEQSSKYLYDLCEHKFLSTARELVCFHSKETFNEDTLGVGLSFETKKDGTIASISTPLDLLSHTSFYKENVRKSVWGRCFSHWIPVFINRKHGNFEILKQSVMKIQIAYPSISSSESLDNATIYIELMCKLMNTMVVEIMKGNTHASIKALYGYMYFHRWLIYLIEKFPQALDRLKYQVNQFKNSESARLKSSCPNLGEFLPKLSVLGPSKLTWNSIKTSVVEETSIRNALWVIKMHPGLARFNEMDSERCIKSWEANQVSCKLIMFHVFFLRNIVEEYSDLSLEEFGRLYDTNFGCPPKTKSGELLEDVLQREVFKIQNVSSFKQYFDYVGIGTLYDNSSIAKYLRDCVNTSARRGYHSSYGGGNNNSYYKRR</sequence>
<dbReference type="AlphaFoldDB" id="D2VD59"/>
<evidence type="ECO:0000313" key="4">
    <source>
        <dbReference type="EMBL" id="EFC45274.1"/>
    </source>
</evidence>
<dbReference type="SMART" id="SM00212">
    <property type="entry name" value="UBCc"/>
    <property type="match status" value="1"/>
</dbReference>
<dbReference type="Proteomes" id="UP000006671">
    <property type="component" value="Unassembled WGS sequence"/>
</dbReference>
<dbReference type="PROSITE" id="PS50181">
    <property type="entry name" value="FBOX"/>
    <property type="match status" value="1"/>
</dbReference>
<evidence type="ECO:0000259" key="2">
    <source>
        <dbReference type="PROSITE" id="PS50127"/>
    </source>
</evidence>
<dbReference type="CDD" id="cd23955">
    <property type="entry name" value="UBCc_invertebrate"/>
    <property type="match status" value="1"/>
</dbReference>
<feature type="domain" description="F-box" evidence="3">
    <location>
        <begin position="335"/>
        <end position="383"/>
    </location>
</feature>
<dbReference type="InterPro" id="IPR016135">
    <property type="entry name" value="UBQ-conjugating_enzyme/RWD"/>
</dbReference>
<dbReference type="InterPro" id="IPR036047">
    <property type="entry name" value="F-box-like_dom_sf"/>
</dbReference>
<dbReference type="VEuPathDB" id="AmoebaDB:NAEGRDRAFT_79528"/>
<dbReference type="KEGG" id="ngr:NAEGRDRAFT_79528"/>
<accession>D2VD59</accession>
<gene>
    <name evidence="4" type="ORF">NAEGRDRAFT_79528</name>
</gene>
<dbReference type="InterPro" id="IPR000608">
    <property type="entry name" value="UBC"/>
</dbReference>